<evidence type="ECO:0000256" key="1">
    <source>
        <dbReference type="SAM" id="MobiDB-lite"/>
    </source>
</evidence>
<dbReference type="Proteomes" id="UP001372834">
    <property type="component" value="Unassembled WGS sequence"/>
</dbReference>
<gene>
    <name evidence="2" type="ORF">RUM43_000201</name>
</gene>
<accession>A0AAN8SFJ9</accession>
<organism evidence="2 3">
    <name type="scientific">Polyplax serrata</name>
    <name type="common">Common mouse louse</name>
    <dbReference type="NCBI Taxonomy" id="468196"/>
    <lineage>
        <taxon>Eukaryota</taxon>
        <taxon>Metazoa</taxon>
        <taxon>Ecdysozoa</taxon>
        <taxon>Arthropoda</taxon>
        <taxon>Hexapoda</taxon>
        <taxon>Insecta</taxon>
        <taxon>Pterygota</taxon>
        <taxon>Neoptera</taxon>
        <taxon>Paraneoptera</taxon>
        <taxon>Psocodea</taxon>
        <taxon>Troctomorpha</taxon>
        <taxon>Phthiraptera</taxon>
        <taxon>Anoplura</taxon>
        <taxon>Polyplacidae</taxon>
        <taxon>Polyplax</taxon>
    </lineage>
</organism>
<comment type="caution">
    <text evidence="2">The sequence shown here is derived from an EMBL/GenBank/DDBJ whole genome shotgun (WGS) entry which is preliminary data.</text>
</comment>
<evidence type="ECO:0000313" key="2">
    <source>
        <dbReference type="EMBL" id="KAK6643936.1"/>
    </source>
</evidence>
<dbReference type="AlphaFoldDB" id="A0AAN8SFJ9"/>
<feature type="region of interest" description="Disordered" evidence="1">
    <location>
        <begin position="73"/>
        <end position="119"/>
    </location>
</feature>
<name>A0AAN8SFJ9_POLSC</name>
<proteinExistence type="predicted"/>
<sequence>MENTKQSNRDSVKWKVREINEELKRLGRTAEKIKRELLKKKDGAYGTEKGVSGIAHPLYHGSFINLPKNELLPRGDSLQVEPSPPPPYCQCGSQRRQQTKPTGQIGKDPGNENGRSSTR</sequence>
<feature type="compositionally biased region" description="Polar residues" evidence="1">
    <location>
        <begin position="91"/>
        <end position="102"/>
    </location>
</feature>
<protein>
    <submittedName>
        <fullName evidence="2">Uncharacterized protein</fullName>
    </submittedName>
</protein>
<evidence type="ECO:0000313" key="3">
    <source>
        <dbReference type="Proteomes" id="UP001372834"/>
    </source>
</evidence>
<dbReference type="EMBL" id="JAWJWE010000001">
    <property type="protein sequence ID" value="KAK6643936.1"/>
    <property type="molecule type" value="Genomic_DNA"/>
</dbReference>
<reference evidence="2 3" key="1">
    <citation type="submission" date="2023-10" db="EMBL/GenBank/DDBJ databases">
        <title>Genomes of two closely related lineages of the louse Polyplax serrata with different host specificities.</title>
        <authorList>
            <person name="Martinu J."/>
            <person name="Tarabai H."/>
            <person name="Stefka J."/>
            <person name="Hypsa V."/>
        </authorList>
    </citation>
    <scope>NUCLEOTIDE SEQUENCE [LARGE SCALE GENOMIC DNA]</scope>
    <source>
        <strain evidence="2">HR10_N</strain>
    </source>
</reference>